<dbReference type="InterPro" id="IPR009091">
    <property type="entry name" value="RCC1/BLIP-II"/>
</dbReference>
<dbReference type="HOGENOM" id="CLU_2152121_0_0_1"/>
<dbReference type="InParanoid" id="A7TD43"/>
<gene>
    <name evidence="1" type="ORF">NEMVEDRAFT_v1g225502</name>
</gene>
<name>A7TD43_NEMVE</name>
<proteinExistence type="predicted"/>
<dbReference type="STRING" id="45351.A7TD43"/>
<keyword evidence="2" id="KW-1185">Reference proteome</keyword>
<dbReference type="AlphaFoldDB" id="A7TD43"/>
<organism evidence="1 2">
    <name type="scientific">Nematostella vectensis</name>
    <name type="common">Starlet sea anemone</name>
    <dbReference type="NCBI Taxonomy" id="45351"/>
    <lineage>
        <taxon>Eukaryota</taxon>
        <taxon>Metazoa</taxon>
        <taxon>Cnidaria</taxon>
        <taxon>Anthozoa</taxon>
        <taxon>Hexacorallia</taxon>
        <taxon>Actiniaria</taxon>
        <taxon>Edwardsiidae</taxon>
        <taxon>Nematostella</taxon>
    </lineage>
</organism>
<protein>
    <submittedName>
        <fullName evidence="1">Uncharacterized protein</fullName>
    </submittedName>
</protein>
<reference evidence="1 2" key="1">
    <citation type="journal article" date="2007" name="Science">
        <title>Sea anemone genome reveals ancestral eumetazoan gene repertoire and genomic organization.</title>
        <authorList>
            <person name="Putnam N.H."/>
            <person name="Srivastava M."/>
            <person name="Hellsten U."/>
            <person name="Dirks B."/>
            <person name="Chapman J."/>
            <person name="Salamov A."/>
            <person name="Terry A."/>
            <person name="Shapiro H."/>
            <person name="Lindquist E."/>
            <person name="Kapitonov V.V."/>
            <person name="Jurka J."/>
            <person name="Genikhovich G."/>
            <person name="Grigoriev I.V."/>
            <person name="Lucas S.M."/>
            <person name="Steele R.E."/>
            <person name="Finnerty J.R."/>
            <person name="Technau U."/>
            <person name="Martindale M.Q."/>
            <person name="Rokhsar D.S."/>
        </authorList>
    </citation>
    <scope>NUCLEOTIDE SEQUENCE [LARGE SCALE GENOMIC DNA]</scope>
    <source>
        <strain evidence="2">CH2 X CH6</strain>
    </source>
</reference>
<dbReference type="PhylomeDB" id="A7TD43"/>
<dbReference type="Proteomes" id="UP000001593">
    <property type="component" value="Unassembled WGS sequence"/>
</dbReference>
<dbReference type="eggNOG" id="KOG1426">
    <property type="taxonomic scope" value="Eukaryota"/>
</dbReference>
<dbReference type="SUPFAM" id="SSF50985">
    <property type="entry name" value="RCC1/BLIP-II"/>
    <property type="match status" value="1"/>
</dbReference>
<evidence type="ECO:0000313" key="1">
    <source>
        <dbReference type="EMBL" id="EDO26012.1"/>
    </source>
</evidence>
<evidence type="ECO:0000313" key="2">
    <source>
        <dbReference type="Proteomes" id="UP000001593"/>
    </source>
</evidence>
<dbReference type="EMBL" id="DS477255">
    <property type="protein sequence ID" value="EDO26012.1"/>
    <property type="molecule type" value="Genomic_DNA"/>
</dbReference>
<feature type="non-terminal residue" evidence="1">
    <location>
        <position position="112"/>
    </location>
</feature>
<sequence>NNSGSSQTQKGSNAEVVEPTIVFEPLPSDVTHLPLHQSALCLLSQVSKLADQYAKCTVKSGITGEVSFHGNSFASNEEVYVWGSNSSHQLAEGSMDKILVPKLATSFGSAQQ</sequence>
<accession>A7TD43</accession>
<feature type="non-terminal residue" evidence="1">
    <location>
        <position position="1"/>
    </location>
</feature>